<keyword evidence="2" id="KW-1133">Transmembrane helix</keyword>
<comment type="caution">
    <text evidence="4">The sequence shown here is derived from an EMBL/GenBank/DDBJ whole genome shotgun (WGS) entry which is preliminary data.</text>
</comment>
<dbReference type="EMBL" id="QFMX01000101">
    <property type="protein sequence ID" value="PZO70666.1"/>
    <property type="molecule type" value="Genomic_DNA"/>
</dbReference>
<dbReference type="Pfam" id="PF18920">
    <property type="entry name" value="DUF5671"/>
    <property type="match status" value="1"/>
</dbReference>
<name>A0A2W4YME2_9SPHN</name>
<organism evidence="4 5">
    <name type="scientific">Sphingomonas taxi</name>
    <dbReference type="NCBI Taxonomy" id="1549858"/>
    <lineage>
        <taxon>Bacteria</taxon>
        <taxon>Pseudomonadati</taxon>
        <taxon>Pseudomonadota</taxon>
        <taxon>Alphaproteobacteria</taxon>
        <taxon>Sphingomonadales</taxon>
        <taxon>Sphingomonadaceae</taxon>
        <taxon>Sphingomonas</taxon>
    </lineage>
</organism>
<evidence type="ECO:0000256" key="2">
    <source>
        <dbReference type="SAM" id="Phobius"/>
    </source>
</evidence>
<dbReference type="AlphaFoldDB" id="A0A2W4YME2"/>
<evidence type="ECO:0000259" key="3">
    <source>
        <dbReference type="Pfam" id="PF18920"/>
    </source>
</evidence>
<keyword evidence="2" id="KW-0812">Transmembrane</keyword>
<accession>A0A2W4YME2</accession>
<evidence type="ECO:0000313" key="4">
    <source>
        <dbReference type="EMBL" id="PZO70666.1"/>
    </source>
</evidence>
<dbReference type="Proteomes" id="UP000249555">
    <property type="component" value="Unassembled WGS sequence"/>
</dbReference>
<protein>
    <recommendedName>
        <fullName evidence="3">DUF5671 domain-containing protein</fullName>
    </recommendedName>
</protein>
<feature type="transmembrane region" description="Helical" evidence="2">
    <location>
        <begin position="112"/>
        <end position="132"/>
    </location>
</feature>
<evidence type="ECO:0000256" key="1">
    <source>
        <dbReference type="SAM" id="MobiDB-lite"/>
    </source>
</evidence>
<proteinExistence type="predicted"/>
<evidence type="ECO:0000313" key="5">
    <source>
        <dbReference type="Proteomes" id="UP000249555"/>
    </source>
</evidence>
<feature type="non-terminal residue" evidence="4">
    <location>
        <position position="1"/>
    </location>
</feature>
<feature type="transmembrane region" description="Helical" evidence="2">
    <location>
        <begin position="43"/>
        <end position="65"/>
    </location>
</feature>
<gene>
    <name evidence="4" type="ORF">DI640_14820</name>
</gene>
<feature type="region of interest" description="Disordered" evidence="1">
    <location>
        <begin position="242"/>
        <end position="267"/>
    </location>
</feature>
<feature type="compositionally biased region" description="Basic and acidic residues" evidence="1">
    <location>
        <begin position="242"/>
        <end position="258"/>
    </location>
</feature>
<feature type="transmembrane region" description="Helical" evidence="2">
    <location>
        <begin position="71"/>
        <end position="92"/>
    </location>
</feature>
<dbReference type="InterPro" id="IPR043728">
    <property type="entry name" value="DUF5671"/>
</dbReference>
<reference evidence="4 5" key="1">
    <citation type="submission" date="2017-08" db="EMBL/GenBank/DDBJ databases">
        <title>Infants hospitalized years apart are colonized by the same room-sourced microbial strains.</title>
        <authorList>
            <person name="Brooks B."/>
            <person name="Olm M.R."/>
            <person name="Firek B.A."/>
            <person name="Baker R."/>
            <person name="Thomas B.C."/>
            <person name="Morowitz M.J."/>
            <person name="Banfield J.F."/>
        </authorList>
    </citation>
    <scope>NUCLEOTIDE SEQUENCE [LARGE SCALE GENOMIC DNA]</scope>
    <source>
        <strain evidence="4">S2_018_000_R3_119</strain>
    </source>
</reference>
<keyword evidence="2" id="KW-0472">Membrane</keyword>
<feature type="domain" description="DUF5671" evidence="3">
    <location>
        <begin position="3"/>
        <end position="90"/>
    </location>
</feature>
<sequence>TRFSTAALIITFPLFAWMARLVGRETERAPIKRFSPVRRWLTYLTLFVSATAIIGDLTVLVYNVLGGELSLRFVLKVLVVAMIAASVFGYYLWDLRRDESATRAWRAMGKRLLIAAGIVAVAALVGGFLLMGSPSSQRAQRMDERRVGDLQQIEMMVRAHVEETGRLPADLATIAAKPGVALPVADPDTGKPYVYRIDDALRFSLCADFQTDTAESRRGDPAWPVSTEWAHGIGNTCFSRRIEPPSEREAAAEADARAAKRAAIQTQ</sequence>
<feature type="transmembrane region" description="Helical" evidence="2">
    <location>
        <begin position="6"/>
        <end position="23"/>
    </location>
</feature>